<dbReference type="EMBL" id="JBHSTQ010000009">
    <property type="protein sequence ID" value="MFC6386968.1"/>
    <property type="molecule type" value="Genomic_DNA"/>
</dbReference>
<accession>A0ABW1WFI0</accession>
<organism evidence="2 3">
    <name type="scientific">Sporolactobacillus kofuensis</name>
    <dbReference type="NCBI Taxonomy" id="269672"/>
    <lineage>
        <taxon>Bacteria</taxon>
        <taxon>Bacillati</taxon>
        <taxon>Bacillota</taxon>
        <taxon>Bacilli</taxon>
        <taxon>Bacillales</taxon>
        <taxon>Sporolactobacillaceae</taxon>
        <taxon>Sporolactobacillus</taxon>
    </lineage>
</organism>
<evidence type="ECO:0000313" key="2">
    <source>
        <dbReference type="EMBL" id="MFC6386968.1"/>
    </source>
</evidence>
<name>A0ABW1WFI0_9BACL</name>
<evidence type="ECO:0000256" key="1">
    <source>
        <dbReference type="SAM" id="Phobius"/>
    </source>
</evidence>
<dbReference type="RefSeq" id="WP_253076543.1">
    <property type="nucleotide sequence ID" value="NZ_JAMXWN010000009.1"/>
</dbReference>
<keyword evidence="1" id="KW-0472">Membrane</keyword>
<keyword evidence="1" id="KW-0812">Transmembrane</keyword>
<comment type="caution">
    <text evidence="2">The sequence shown here is derived from an EMBL/GenBank/DDBJ whole genome shotgun (WGS) entry which is preliminary data.</text>
</comment>
<keyword evidence="3" id="KW-1185">Reference proteome</keyword>
<proteinExistence type="predicted"/>
<keyword evidence="1" id="KW-1133">Transmembrane helix</keyword>
<gene>
    <name evidence="2" type="ORF">ACFP7A_10170</name>
</gene>
<feature type="transmembrane region" description="Helical" evidence="1">
    <location>
        <begin position="61"/>
        <end position="81"/>
    </location>
</feature>
<sequence>MPNQSIYSQCCDLINQPVEIRCRDGSVHRGVLTRVDEHHAYLQPAGMDSDNNPGLFMWGSWGWGVPIALASIVTLLALGFFW</sequence>
<evidence type="ECO:0000313" key="3">
    <source>
        <dbReference type="Proteomes" id="UP001596267"/>
    </source>
</evidence>
<protein>
    <submittedName>
        <fullName evidence="2">Uncharacterized protein</fullName>
    </submittedName>
</protein>
<reference evidence="3" key="1">
    <citation type="journal article" date="2019" name="Int. J. Syst. Evol. Microbiol.">
        <title>The Global Catalogue of Microorganisms (GCM) 10K type strain sequencing project: providing services to taxonomists for standard genome sequencing and annotation.</title>
        <authorList>
            <consortium name="The Broad Institute Genomics Platform"/>
            <consortium name="The Broad Institute Genome Sequencing Center for Infectious Disease"/>
            <person name="Wu L."/>
            <person name="Ma J."/>
        </authorList>
    </citation>
    <scope>NUCLEOTIDE SEQUENCE [LARGE SCALE GENOMIC DNA]</scope>
    <source>
        <strain evidence="3">CCUG 42001</strain>
    </source>
</reference>
<dbReference type="Proteomes" id="UP001596267">
    <property type="component" value="Unassembled WGS sequence"/>
</dbReference>